<feature type="region of interest" description="Disordered" evidence="5">
    <location>
        <begin position="1"/>
        <end position="35"/>
    </location>
</feature>
<dbReference type="Gene3D" id="1.10.168.20">
    <property type="entry name" value="Ribosomal protein S8e, subdomain"/>
    <property type="match status" value="1"/>
</dbReference>
<evidence type="ECO:0000313" key="6">
    <source>
        <dbReference type="EMBL" id="CAD1836536.1"/>
    </source>
</evidence>
<dbReference type="PROSITE" id="PS01193">
    <property type="entry name" value="RIBOSOMAL_S8E"/>
    <property type="match status" value="1"/>
</dbReference>
<keyword evidence="3 4" id="KW-0687">Ribonucleoprotein</keyword>
<protein>
    <recommendedName>
        <fullName evidence="4">40S ribosomal protein S8</fullName>
    </recommendedName>
</protein>
<name>A0A6V7Q0U5_ANACO</name>
<evidence type="ECO:0000256" key="2">
    <source>
        <dbReference type="ARBA" id="ARBA00022980"/>
    </source>
</evidence>
<feature type="region of interest" description="Disordered" evidence="5">
    <location>
        <begin position="159"/>
        <end position="187"/>
    </location>
</feature>
<dbReference type="Pfam" id="PF01201">
    <property type="entry name" value="Ribosomal_S8e"/>
    <property type="match status" value="1"/>
</dbReference>
<dbReference type="InterPro" id="IPR042563">
    <property type="entry name" value="Ribosomal_protein_eS8_euk"/>
</dbReference>
<evidence type="ECO:0000256" key="5">
    <source>
        <dbReference type="SAM" id="MobiDB-lite"/>
    </source>
</evidence>
<dbReference type="InterPro" id="IPR001047">
    <property type="entry name" value="Ribosomal_eS8"/>
</dbReference>
<evidence type="ECO:0000256" key="3">
    <source>
        <dbReference type="ARBA" id="ARBA00023274"/>
    </source>
</evidence>
<dbReference type="GO" id="GO:0005840">
    <property type="term" value="C:ribosome"/>
    <property type="evidence" value="ECO:0007669"/>
    <property type="project" value="UniProtKB-KW"/>
</dbReference>
<dbReference type="InterPro" id="IPR022309">
    <property type="entry name" value="Ribosomal_Se8/biogenesis_NSA2"/>
</dbReference>
<feature type="compositionally biased region" description="Basic and acidic residues" evidence="5">
    <location>
        <begin position="13"/>
        <end position="23"/>
    </location>
</feature>
<dbReference type="CDD" id="cd11380">
    <property type="entry name" value="Ribosomal_S8e_like"/>
    <property type="match status" value="1"/>
</dbReference>
<comment type="similarity">
    <text evidence="1 4">Belongs to the eukaryotic ribosomal protein eS8 family.</text>
</comment>
<sequence length="257" mass="28661">MNCVQTPGAGNDGFREQHSKETTTTKTTTNLFPTMGISRDSMHKRRATGGKKKAWRKKRKYELGRQPANTKLSSNKTVRRVRVRGGNVKWRALRLDTGNYSWGSEAVTRKTRILDVVYNASNNELVRTQTLVKSAIVQVDAAPFKQWYLQHYGVEIGRKKKAPAAGKKDATEEGEGATEESKKSNHVLRKLEKRQQGRTLDPHIEEQFGGGRLLACISSRPGQCGRADGYILEGKELEFYTKKIQRKKGKGGAGAAA</sequence>
<evidence type="ECO:0000256" key="4">
    <source>
        <dbReference type="RuleBase" id="RU000669"/>
    </source>
</evidence>
<proteinExistence type="inferred from homology"/>
<organism evidence="6">
    <name type="scientific">Ananas comosus var. bracteatus</name>
    <name type="common">red pineapple</name>
    <dbReference type="NCBI Taxonomy" id="296719"/>
    <lineage>
        <taxon>Eukaryota</taxon>
        <taxon>Viridiplantae</taxon>
        <taxon>Streptophyta</taxon>
        <taxon>Embryophyta</taxon>
        <taxon>Tracheophyta</taxon>
        <taxon>Spermatophyta</taxon>
        <taxon>Magnoliopsida</taxon>
        <taxon>Liliopsida</taxon>
        <taxon>Poales</taxon>
        <taxon>Bromeliaceae</taxon>
        <taxon>Bromelioideae</taxon>
        <taxon>Ananas</taxon>
    </lineage>
</organism>
<dbReference type="NCBIfam" id="TIGR00307">
    <property type="entry name" value="eS8"/>
    <property type="match status" value="1"/>
</dbReference>
<dbReference type="EMBL" id="LR862131">
    <property type="protein sequence ID" value="CAD1836536.1"/>
    <property type="molecule type" value="Genomic_DNA"/>
</dbReference>
<dbReference type="Gene3D" id="3.10.290.70">
    <property type="match status" value="1"/>
</dbReference>
<keyword evidence="2 4" id="KW-0689">Ribosomal protein</keyword>
<dbReference type="GO" id="GO:1990904">
    <property type="term" value="C:ribonucleoprotein complex"/>
    <property type="evidence" value="ECO:0007669"/>
    <property type="project" value="UniProtKB-KW"/>
</dbReference>
<evidence type="ECO:0000256" key="1">
    <source>
        <dbReference type="ARBA" id="ARBA00005257"/>
    </source>
</evidence>
<dbReference type="FunFam" id="1.10.168.20:FF:000002">
    <property type="entry name" value="40S ribosomal protein S8"/>
    <property type="match status" value="1"/>
</dbReference>
<dbReference type="PANTHER" id="PTHR10394">
    <property type="entry name" value="40S RIBOSOMAL PROTEIN S8"/>
    <property type="match status" value="1"/>
</dbReference>
<dbReference type="GO" id="GO:0003735">
    <property type="term" value="F:structural constituent of ribosome"/>
    <property type="evidence" value="ECO:0007669"/>
    <property type="project" value="InterPro"/>
</dbReference>
<dbReference type="GO" id="GO:0006412">
    <property type="term" value="P:translation"/>
    <property type="evidence" value="ECO:0007669"/>
    <property type="project" value="InterPro"/>
</dbReference>
<dbReference type="AlphaFoldDB" id="A0A6V7Q0U5"/>
<gene>
    <name evidence="6" type="ORF">CB5_LOCUS19747</name>
</gene>
<dbReference type="InterPro" id="IPR018283">
    <property type="entry name" value="Ribosomal_eS8_CS"/>
</dbReference>
<dbReference type="FunFam" id="3.10.290.70:FF:000003">
    <property type="entry name" value="40S ribosomal protein S8"/>
    <property type="match status" value="1"/>
</dbReference>
<reference evidence="6" key="1">
    <citation type="submission" date="2020-07" db="EMBL/GenBank/DDBJ databases">
        <authorList>
            <person name="Lin J."/>
        </authorList>
    </citation>
    <scope>NUCLEOTIDE SEQUENCE</scope>
</reference>
<accession>A0A6V7Q0U5</accession>